<dbReference type="AlphaFoldDB" id="A0A7L4YPC3"/>
<dbReference type="Gene3D" id="2.40.100.20">
    <property type="match status" value="1"/>
</dbReference>
<dbReference type="KEGG" id="eke:EK0264_11900"/>
<gene>
    <name evidence="1" type="ORF">EK0264_11900</name>
</gene>
<accession>A0A7L4YPC3</accession>
<evidence type="ECO:0000313" key="1">
    <source>
        <dbReference type="EMBL" id="QHC00918.1"/>
    </source>
</evidence>
<protein>
    <submittedName>
        <fullName evidence="1">DUF3830 family protein</fullName>
    </submittedName>
</protein>
<dbReference type="InParanoid" id="A0A7L4YPC3"/>
<reference evidence="1 2" key="1">
    <citation type="journal article" date="2018" name="Int. J. Syst. Evol. Microbiol.">
        <title>Epidermidibacterium keratini gen. nov., sp. nov., a member of the family Sporichthyaceae, isolated from keratin epidermis.</title>
        <authorList>
            <person name="Lee D.G."/>
            <person name="Trujillo M.E."/>
            <person name="Kang S."/>
            <person name="Nam J.J."/>
            <person name="Kim Y.J."/>
        </authorList>
    </citation>
    <scope>NUCLEOTIDE SEQUENCE [LARGE SCALE GENOMIC DNA]</scope>
    <source>
        <strain evidence="1 2">EPI-7</strain>
    </source>
</reference>
<dbReference type="RefSeq" id="WP_159545875.1">
    <property type="nucleotide sequence ID" value="NZ_CP047156.1"/>
</dbReference>
<organism evidence="1 2">
    <name type="scientific">Epidermidibacterium keratini</name>
    <dbReference type="NCBI Taxonomy" id="1891644"/>
    <lineage>
        <taxon>Bacteria</taxon>
        <taxon>Bacillati</taxon>
        <taxon>Actinomycetota</taxon>
        <taxon>Actinomycetes</taxon>
        <taxon>Sporichthyales</taxon>
        <taxon>Sporichthyaceae</taxon>
        <taxon>Epidermidibacterium</taxon>
    </lineage>
</organism>
<dbReference type="OrthoDB" id="8479268at2"/>
<name>A0A7L4YPC3_9ACTN</name>
<dbReference type="EMBL" id="CP047156">
    <property type="protein sequence ID" value="QHC00918.1"/>
    <property type="molecule type" value="Genomic_DNA"/>
</dbReference>
<dbReference type="InterPro" id="IPR024532">
    <property type="entry name" value="DUF3830"/>
</dbReference>
<sequence length="166" mass="18346">MGHPTMKVGLPDYDVQAEVELAWNAAPDVVAWVWGVIAEPVATHTSHACFDGHEVFCFLPAEGRPPAPQNQTMRPKVGDVMFFGAEPHRFAALAEDRLSGHQAALYELAFMYDEVDLRHFWEDGIVGSVVGRVTTGFEEFAKACRATLDEGRTRIEISRGTPEETS</sequence>
<proteinExistence type="predicted"/>
<dbReference type="Proteomes" id="UP000463857">
    <property type="component" value="Chromosome"/>
</dbReference>
<dbReference type="Pfam" id="PF12903">
    <property type="entry name" value="DUF3830"/>
    <property type="match status" value="1"/>
</dbReference>
<evidence type="ECO:0000313" key="2">
    <source>
        <dbReference type="Proteomes" id="UP000463857"/>
    </source>
</evidence>
<keyword evidence="2" id="KW-1185">Reference proteome</keyword>